<dbReference type="CDD" id="cd01029">
    <property type="entry name" value="TOPRIM_primases"/>
    <property type="match status" value="1"/>
</dbReference>
<dbReference type="PANTHER" id="PTHR30153">
    <property type="entry name" value="REPLICATIVE DNA HELICASE DNAB"/>
    <property type="match status" value="1"/>
</dbReference>
<dbReference type="PANTHER" id="PTHR30153:SF2">
    <property type="entry name" value="REPLICATIVE DNA HELICASE"/>
    <property type="match status" value="1"/>
</dbReference>
<dbReference type="GO" id="GO:0005829">
    <property type="term" value="C:cytosol"/>
    <property type="evidence" value="ECO:0007669"/>
    <property type="project" value="TreeGrafter"/>
</dbReference>
<dbReference type="GO" id="GO:0003678">
    <property type="term" value="F:DNA helicase activity"/>
    <property type="evidence" value="ECO:0007669"/>
    <property type="project" value="InterPro"/>
</dbReference>
<dbReference type="InterPro" id="IPR027417">
    <property type="entry name" value="P-loop_NTPase"/>
</dbReference>
<dbReference type="GO" id="GO:0005524">
    <property type="term" value="F:ATP binding"/>
    <property type="evidence" value="ECO:0007669"/>
    <property type="project" value="InterPro"/>
</dbReference>
<proteinExistence type="predicted"/>
<dbReference type="InterPro" id="IPR007694">
    <property type="entry name" value="DNA_helicase_DnaB-like_C"/>
</dbReference>
<dbReference type="Proteomes" id="UP000561326">
    <property type="component" value="Unassembled WGS sequence"/>
</dbReference>
<dbReference type="GO" id="GO:0006260">
    <property type="term" value="P:DNA replication"/>
    <property type="evidence" value="ECO:0007669"/>
    <property type="project" value="InterPro"/>
</dbReference>
<dbReference type="RefSeq" id="WP_168974322.1">
    <property type="nucleotide sequence ID" value="NZ_JABAGO010000001.1"/>
</dbReference>
<comment type="caution">
    <text evidence="2">The sequence shown here is derived from an EMBL/GenBank/DDBJ whole genome shotgun (WGS) entry which is preliminary data.</text>
</comment>
<dbReference type="SUPFAM" id="SSF56731">
    <property type="entry name" value="DNA primase core"/>
    <property type="match status" value="1"/>
</dbReference>
<dbReference type="Gene3D" id="3.40.1360.10">
    <property type="match status" value="1"/>
</dbReference>
<dbReference type="PROSITE" id="PS51199">
    <property type="entry name" value="SF4_HELICASE"/>
    <property type="match status" value="1"/>
</dbReference>
<accession>A0A848CNT0</accession>
<protein>
    <submittedName>
        <fullName evidence="2">DNA primase</fullName>
    </submittedName>
</protein>
<gene>
    <name evidence="2" type="ORF">HF838_01130</name>
</gene>
<reference evidence="2 3" key="1">
    <citation type="submission" date="2020-04" db="EMBL/GenBank/DDBJ databases">
        <authorList>
            <person name="Hitch T.C.A."/>
            <person name="Wylensek D."/>
            <person name="Clavel T."/>
        </authorList>
    </citation>
    <scope>NUCLEOTIDE SEQUENCE [LARGE SCALE GENOMIC DNA]</scope>
    <source>
        <strain evidence="2 3">WB01_D5_05</strain>
    </source>
</reference>
<dbReference type="SUPFAM" id="SSF52540">
    <property type="entry name" value="P-loop containing nucleoside triphosphate hydrolases"/>
    <property type="match status" value="1"/>
</dbReference>
<dbReference type="InterPro" id="IPR034154">
    <property type="entry name" value="TOPRIM_DnaG/twinkle"/>
</dbReference>
<evidence type="ECO:0000313" key="2">
    <source>
        <dbReference type="EMBL" id="NME96848.1"/>
    </source>
</evidence>
<dbReference type="EMBL" id="JABAGO010000001">
    <property type="protein sequence ID" value="NME96848.1"/>
    <property type="molecule type" value="Genomic_DNA"/>
</dbReference>
<dbReference type="AlphaFoldDB" id="A0A848CNT0"/>
<dbReference type="Pfam" id="PF03796">
    <property type="entry name" value="DnaB_C"/>
    <property type="match status" value="1"/>
</dbReference>
<dbReference type="Gene3D" id="3.40.50.300">
    <property type="entry name" value="P-loop containing nucleotide triphosphate hydrolases"/>
    <property type="match status" value="1"/>
</dbReference>
<sequence length="508" mass="57871">MERLKSIEGTNLAPSLSNVNLEELVSYYEKSLSPNAISFLKRKGIELETAEKYHIGFEGPQIGFNASQSKLSGYFINHLVFPIYNEAGHVVDLLGQPIQEVKPHNKMLLGKTDIFFNQAVIEEADEVILCRDVFDVLTLEQAEVAAICVPEYNVFKEAHAHLLKGKRVFICYPNDESSRRESKRIQGMLQGKAEEVYTPYLPEGIRNINMFFNEIKEPKPKFMRLLRQAVEETIKEPIASDAKNLVVFMEEYCQRYKHEGDGIKTGFSELDDLLLGGMRGGLYMIEGYVSSGKSMFMRQMADQIAQHEVPVVYVTWDMTAFELWARSMARFLDVSTEEVLTGQVEAEKVQQANQEYKKIANHLFTIEGKFDTSLYDIEDCVEQITKSLGTAPVVFIDHIQRVPVRDKDGRLMPGENEALVAYMLHQWSRKWDIPIVVSSLKSNGEGDRMPATVEASVDVLLVFERSKGEREHKQEEIVIRMNKNRNGSLGKLPFLFNKEKASFTPSKT</sequence>
<evidence type="ECO:0000313" key="3">
    <source>
        <dbReference type="Proteomes" id="UP000561326"/>
    </source>
</evidence>
<feature type="domain" description="SF4 helicase" evidence="1">
    <location>
        <begin position="256"/>
        <end position="508"/>
    </location>
</feature>
<evidence type="ECO:0000259" key="1">
    <source>
        <dbReference type="PROSITE" id="PS51199"/>
    </source>
</evidence>
<organism evidence="2 3">
    <name type="scientific">Aneurinibacillus aneurinilyticus</name>
    <name type="common">Bacillus aneurinolyticus</name>
    <dbReference type="NCBI Taxonomy" id="1391"/>
    <lineage>
        <taxon>Bacteria</taxon>
        <taxon>Bacillati</taxon>
        <taxon>Bacillota</taxon>
        <taxon>Bacilli</taxon>
        <taxon>Bacillales</taxon>
        <taxon>Paenibacillaceae</taxon>
        <taxon>Aneurinibacillus group</taxon>
        <taxon>Aneurinibacillus</taxon>
    </lineage>
</organism>
<name>A0A848CNT0_ANEAE</name>